<evidence type="ECO:0000256" key="3">
    <source>
        <dbReference type="ARBA" id="ARBA00013229"/>
    </source>
</evidence>
<evidence type="ECO:0000259" key="7">
    <source>
        <dbReference type="Pfam" id="PF01095"/>
    </source>
</evidence>
<dbReference type="Gene3D" id="2.160.20.10">
    <property type="entry name" value="Single-stranded right-handed beta-helix, Pectin lyase-like"/>
    <property type="match status" value="1"/>
</dbReference>
<proteinExistence type="inferred from homology"/>
<dbReference type="SUPFAM" id="SSF51126">
    <property type="entry name" value="Pectin lyase-like"/>
    <property type="match status" value="1"/>
</dbReference>
<dbReference type="KEGG" id="smo:SELMODRAFT_73566"/>
<dbReference type="EMBL" id="GL377565">
    <property type="protein sequence ID" value="EFJ38620.1"/>
    <property type="molecule type" value="Genomic_DNA"/>
</dbReference>
<dbReference type="Proteomes" id="UP000001514">
    <property type="component" value="Unassembled WGS sequence"/>
</dbReference>
<dbReference type="Pfam" id="PF01095">
    <property type="entry name" value="Pectinesterase"/>
    <property type="match status" value="1"/>
</dbReference>
<dbReference type="InterPro" id="IPR011050">
    <property type="entry name" value="Pectin_lyase_fold/virulence"/>
</dbReference>
<evidence type="ECO:0000256" key="1">
    <source>
        <dbReference type="ARBA" id="ARBA00005184"/>
    </source>
</evidence>
<dbReference type="STRING" id="88036.D8QMQ1"/>
<dbReference type="UniPathway" id="UPA00545">
    <property type="reaction ID" value="UER00823"/>
</dbReference>
<dbReference type="InParanoid" id="D8QMQ1"/>
<dbReference type="Gramene" id="EFJ38620">
    <property type="protein sequence ID" value="EFJ38620"/>
    <property type="gene ID" value="SELMODRAFT_73566"/>
</dbReference>
<sequence length="343" mass="38542">MFKLAATVLVLNLIFVPCIVCDERHQSVINADNHPLYIFVDPNYTYDATNPLRAYTFQNISSAIDWIPYNASNRFVILVEPGVYREKITIPKFKDYITLQGQTKYIFDTVIVYNANHGSANGTGKSATFEVFSRYFIAQYITFQNDAPFANPGAHDMQAVALKLSGDFAKISDCFILSSQDTLYDDRGRHYFKNTYIEGNIDFIFGLGRSLYERCNLISNVNATTSGSLTAQGKAALTNFTSGYSFHNCYLGGTGKMTLGRPWGSNAFVVFSNCYMEDVVDPVGWTHWTDTYGPSNSTAFYAEYQNYGPGAHSLKRANWTRTIKPDAAEFYASTDFIDGLEWL</sequence>
<accession>D8QMQ1</accession>
<feature type="chain" id="PRO_5011118478" description="pectinesterase" evidence="6">
    <location>
        <begin position="22"/>
        <end position="343"/>
    </location>
</feature>
<evidence type="ECO:0000256" key="5">
    <source>
        <dbReference type="ARBA" id="ARBA00023085"/>
    </source>
</evidence>
<evidence type="ECO:0000256" key="2">
    <source>
        <dbReference type="ARBA" id="ARBA00008891"/>
    </source>
</evidence>
<dbReference type="PANTHER" id="PTHR31321:SF126">
    <property type="entry name" value="PECTINESTERASE"/>
    <property type="match status" value="1"/>
</dbReference>
<keyword evidence="5" id="KW-0063">Aspartyl esterase</keyword>
<dbReference type="InterPro" id="IPR012334">
    <property type="entry name" value="Pectin_lyas_fold"/>
</dbReference>
<organism evidence="9">
    <name type="scientific">Selaginella moellendorffii</name>
    <name type="common">Spikemoss</name>
    <dbReference type="NCBI Taxonomy" id="88036"/>
    <lineage>
        <taxon>Eukaryota</taxon>
        <taxon>Viridiplantae</taxon>
        <taxon>Streptophyta</taxon>
        <taxon>Embryophyta</taxon>
        <taxon>Tracheophyta</taxon>
        <taxon>Lycopodiopsida</taxon>
        <taxon>Selaginellales</taxon>
        <taxon>Selaginellaceae</taxon>
        <taxon>Selaginella</taxon>
    </lineage>
</organism>
<dbReference type="PANTHER" id="PTHR31321">
    <property type="entry name" value="ACYL-COA THIOESTER HYDROLASE YBHC-RELATED"/>
    <property type="match status" value="1"/>
</dbReference>
<dbReference type="GO" id="GO:0045490">
    <property type="term" value="P:pectin catabolic process"/>
    <property type="evidence" value="ECO:0000318"/>
    <property type="project" value="GO_Central"/>
</dbReference>
<comment type="similarity">
    <text evidence="2">Belongs to the pectinesterase family.</text>
</comment>
<keyword evidence="6" id="KW-0732">Signal</keyword>
<keyword evidence="9" id="KW-1185">Reference proteome</keyword>
<feature type="domain" description="Pectinesterase catalytic" evidence="7">
    <location>
        <begin position="56"/>
        <end position="339"/>
    </location>
</feature>
<dbReference type="HOGENOM" id="CLU_012243_3_3_1"/>
<evidence type="ECO:0000256" key="6">
    <source>
        <dbReference type="SAM" id="SignalP"/>
    </source>
</evidence>
<reference evidence="8 9" key="1">
    <citation type="journal article" date="2011" name="Science">
        <title>The Selaginella genome identifies genetic changes associated with the evolution of vascular plants.</title>
        <authorList>
            <person name="Banks J.A."/>
            <person name="Nishiyama T."/>
            <person name="Hasebe M."/>
            <person name="Bowman J.L."/>
            <person name="Gribskov M."/>
            <person name="dePamphilis C."/>
            <person name="Albert V.A."/>
            <person name="Aono N."/>
            <person name="Aoyama T."/>
            <person name="Ambrose B.A."/>
            <person name="Ashton N.W."/>
            <person name="Axtell M.J."/>
            <person name="Barker E."/>
            <person name="Barker M.S."/>
            <person name="Bennetzen J.L."/>
            <person name="Bonawitz N.D."/>
            <person name="Chapple C."/>
            <person name="Cheng C."/>
            <person name="Correa L.G."/>
            <person name="Dacre M."/>
            <person name="DeBarry J."/>
            <person name="Dreyer I."/>
            <person name="Elias M."/>
            <person name="Engstrom E.M."/>
            <person name="Estelle M."/>
            <person name="Feng L."/>
            <person name="Finet C."/>
            <person name="Floyd S.K."/>
            <person name="Frommer W.B."/>
            <person name="Fujita T."/>
            <person name="Gramzow L."/>
            <person name="Gutensohn M."/>
            <person name="Harholt J."/>
            <person name="Hattori M."/>
            <person name="Heyl A."/>
            <person name="Hirai T."/>
            <person name="Hiwatashi Y."/>
            <person name="Ishikawa M."/>
            <person name="Iwata M."/>
            <person name="Karol K.G."/>
            <person name="Koehler B."/>
            <person name="Kolukisaoglu U."/>
            <person name="Kubo M."/>
            <person name="Kurata T."/>
            <person name="Lalonde S."/>
            <person name="Li K."/>
            <person name="Li Y."/>
            <person name="Litt A."/>
            <person name="Lyons E."/>
            <person name="Manning G."/>
            <person name="Maruyama T."/>
            <person name="Michael T.P."/>
            <person name="Mikami K."/>
            <person name="Miyazaki S."/>
            <person name="Morinaga S."/>
            <person name="Murata T."/>
            <person name="Mueller-Roeber B."/>
            <person name="Nelson D.R."/>
            <person name="Obara M."/>
            <person name="Oguri Y."/>
            <person name="Olmstead R.G."/>
            <person name="Onodera N."/>
            <person name="Petersen B.L."/>
            <person name="Pils B."/>
            <person name="Prigge M."/>
            <person name="Rensing S.A."/>
            <person name="Riano-Pachon D.M."/>
            <person name="Roberts A.W."/>
            <person name="Sato Y."/>
            <person name="Scheller H.V."/>
            <person name="Schulz B."/>
            <person name="Schulz C."/>
            <person name="Shakirov E.V."/>
            <person name="Shibagaki N."/>
            <person name="Shinohara N."/>
            <person name="Shippen D.E."/>
            <person name="Soerensen I."/>
            <person name="Sotooka R."/>
            <person name="Sugimoto N."/>
            <person name="Sugita M."/>
            <person name="Sumikawa N."/>
            <person name="Tanurdzic M."/>
            <person name="Theissen G."/>
            <person name="Ulvskov P."/>
            <person name="Wakazuki S."/>
            <person name="Weng J.K."/>
            <person name="Willats W.W."/>
            <person name="Wipf D."/>
            <person name="Wolf P.G."/>
            <person name="Yang L."/>
            <person name="Zimmer A.D."/>
            <person name="Zhu Q."/>
            <person name="Mitros T."/>
            <person name="Hellsten U."/>
            <person name="Loque D."/>
            <person name="Otillar R."/>
            <person name="Salamov A."/>
            <person name="Schmutz J."/>
            <person name="Shapiro H."/>
            <person name="Lindquist E."/>
            <person name="Lucas S."/>
            <person name="Rokhsar D."/>
            <person name="Grigoriev I.V."/>
        </authorList>
    </citation>
    <scope>NUCLEOTIDE SEQUENCE [LARGE SCALE GENOMIC DNA]</scope>
</reference>
<gene>
    <name evidence="8" type="ORF">SELMODRAFT_73566</name>
</gene>
<name>D8QMQ1_SELML</name>
<feature type="signal peptide" evidence="6">
    <location>
        <begin position="1"/>
        <end position="21"/>
    </location>
</feature>
<evidence type="ECO:0000256" key="4">
    <source>
        <dbReference type="ARBA" id="ARBA00022801"/>
    </source>
</evidence>
<dbReference type="InterPro" id="IPR000070">
    <property type="entry name" value="Pectinesterase_cat"/>
</dbReference>
<evidence type="ECO:0000313" key="8">
    <source>
        <dbReference type="EMBL" id="EFJ38620.1"/>
    </source>
</evidence>
<evidence type="ECO:0000313" key="9">
    <source>
        <dbReference type="Proteomes" id="UP000001514"/>
    </source>
</evidence>
<keyword evidence="4" id="KW-0378">Hydrolase</keyword>
<dbReference type="GO" id="GO:0030599">
    <property type="term" value="F:pectinesterase activity"/>
    <property type="evidence" value="ECO:0000318"/>
    <property type="project" value="GO_Central"/>
</dbReference>
<dbReference type="GO" id="GO:0042545">
    <property type="term" value="P:cell wall modification"/>
    <property type="evidence" value="ECO:0007669"/>
    <property type="project" value="InterPro"/>
</dbReference>
<protein>
    <recommendedName>
        <fullName evidence="3">pectinesterase</fullName>
        <ecNumber evidence="3">3.1.1.11</ecNumber>
    </recommendedName>
</protein>
<comment type="pathway">
    <text evidence="1">Glycan metabolism; pectin degradation; 2-dehydro-3-deoxy-D-gluconate from pectin: step 1/5.</text>
</comment>
<dbReference type="AlphaFoldDB" id="D8QMQ1"/>
<dbReference type="EC" id="3.1.1.11" evidence="3"/>